<keyword evidence="1" id="KW-1133">Transmembrane helix</keyword>
<feature type="transmembrane region" description="Helical" evidence="1">
    <location>
        <begin position="221"/>
        <end position="239"/>
    </location>
</feature>
<evidence type="ECO:0000313" key="2">
    <source>
        <dbReference type="EMBL" id="RGE57153.1"/>
    </source>
</evidence>
<dbReference type="RefSeq" id="WP_117545251.1">
    <property type="nucleotide sequence ID" value="NZ_QVLV01000017.1"/>
</dbReference>
<gene>
    <name evidence="2" type="ORF">DXC51_20180</name>
</gene>
<name>A0A3E3HZA0_9FIRM</name>
<organism evidence="2 3">
    <name type="scientific">Eisenbergiella massiliensis</name>
    <dbReference type="NCBI Taxonomy" id="1720294"/>
    <lineage>
        <taxon>Bacteria</taxon>
        <taxon>Bacillati</taxon>
        <taxon>Bacillota</taxon>
        <taxon>Clostridia</taxon>
        <taxon>Lachnospirales</taxon>
        <taxon>Lachnospiraceae</taxon>
        <taxon>Eisenbergiella</taxon>
    </lineage>
</organism>
<dbReference type="GeneID" id="97989122"/>
<feature type="transmembrane region" description="Helical" evidence="1">
    <location>
        <begin position="395"/>
        <end position="413"/>
    </location>
</feature>
<feature type="transmembrane region" description="Helical" evidence="1">
    <location>
        <begin position="334"/>
        <end position="351"/>
    </location>
</feature>
<feature type="transmembrane region" description="Helical" evidence="1">
    <location>
        <begin position="169"/>
        <end position="187"/>
    </location>
</feature>
<accession>A0A3E3HZA0</accession>
<evidence type="ECO:0000256" key="1">
    <source>
        <dbReference type="SAM" id="Phobius"/>
    </source>
</evidence>
<feature type="transmembrane region" description="Helical" evidence="1">
    <location>
        <begin position="199"/>
        <end position="215"/>
    </location>
</feature>
<comment type="caution">
    <text evidence="2">The sequence shown here is derived from an EMBL/GenBank/DDBJ whole genome shotgun (WGS) entry which is preliminary data.</text>
</comment>
<evidence type="ECO:0000313" key="3">
    <source>
        <dbReference type="Proteomes" id="UP000260812"/>
    </source>
</evidence>
<feature type="transmembrane region" description="Helical" evidence="1">
    <location>
        <begin position="146"/>
        <end position="163"/>
    </location>
</feature>
<evidence type="ECO:0008006" key="4">
    <source>
        <dbReference type="Google" id="ProtNLM"/>
    </source>
</evidence>
<feature type="transmembrane region" description="Helical" evidence="1">
    <location>
        <begin position="9"/>
        <end position="29"/>
    </location>
</feature>
<dbReference type="AlphaFoldDB" id="A0A3E3HZA0"/>
<feature type="transmembrane region" description="Helical" evidence="1">
    <location>
        <begin position="363"/>
        <end position="383"/>
    </location>
</feature>
<dbReference type="Proteomes" id="UP000260812">
    <property type="component" value="Unassembled WGS sequence"/>
</dbReference>
<proteinExistence type="predicted"/>
<feature type="transmembrane region" description="Helical" evidence="1">
    <location>
        <begin position="246"/>
        <end position="267"/>
    </location>
</feature>
<dbReference type="EMBL" id="QVLV01000017">
    <property type="protein sequence ID" value="RGE57153.1"/>
    <property type="molecule type" value="Genomic_DNA"/>
</dbReference>
<keyword evidence="1" id="KW-0812">Transmembrane</keyword>
<keyword evidence="1" id="KW-0472">Membrane</keyword>
<feature type="transmembrane region" description="Helical" evidence="1">
    <location>
        <begin position="117"/>
        <end position="139"/>
    </location>
</feature>
<protein>
    <recommendedName>
        <fullName evidence="4">Glycosyltransferase RgtA/B/C/D-like domain-containing protein</fullName>
    </recommendedName>
</protein>
<sequence>MNRKSYKTFFLCLLTICYTLILCVVYIHFGHTKIGYDGDEVFSYMSSNSEVNYKELTALQDNSWYPSEYFHDALSVKEGYRFHYEIPVRNQATDVHPPFYYILLHTICSFFPGQFSMWYGIALNIILTLLSLFVLFLLLRLFIGGSFLPLTICFIFGMTYGVINNVLFIRMYVLLMLLVTLQYYLHLRMFLALKLTTDKFKFGQLILLALVTILGTLSQYYFLIFLFWLAAFFCLILFIQKKWTALFQYILTILISGICSVIMYPTMIKHIFSGYRGEEAAHKLVSIQGTFGDIREMFSIMSRQLANRHLGQILVIMLFWALLLLLLKKLTVKNIAYTLILSLPAILYFLTVTKISPYVIDRYITPVYGIIFGLTAAGIVMLTKITLSNVRTVSINYFIAALILCIGAFFSIHHMTGNVEQSRYWFSDRNQAIKEYTSENNFCIYISADEYHWKIWSEFPSFLEYEKIYYIDGLLWNSVSDKTISDYNKILVYIEDGVDIEKAKSYIQRKLGYRTWELLFESAYAEGYIVS</sequence>
<feature type="transmembrane region" description="Helical" evidence="1">
    <location>
        <begin position="309"/>
        <end position="327"/>
    </location>
</feature>
<keyword evidence="3" id="KW-1185">Reference proteome</keyword>
<reference evidence="2" key="1">
    <citation type="submission" date="2018-08" db="EMBL/GenBank/DDBJ databases">
        <title>A genome reference for cultivated species of the human gut microbiota.</title>
        <authorList>
            <person name="Zou Y."/>
            <person name="Xue W."/>
            <person name="Luo G."/>
        </authorList>
    </citation>
    <scope>NUCLEOTIDE SEQUENCE [LARGE SCALE GENOMIC DNA]</scope>
    <source>
        <strain evidence="2">TF05-5AC</strain>
    </source>
</reference>